<dbReference type="Proteomes" id="UP000198802">
    <property type="component" value="Unassembled WGS sequence"/>
</dbReference>
<dbReference type="RefSeq" id="WP_054564456.1">
    <property type="nucleotide sequence ID" value="NZ_FAOZ01000029.1"/>
</dbReference>
<gene>
    <name evidence="2" type="ORF">Ga0074812_12952</name>
</gene>
<dbReference type="AlphaFoldDB" id="A0A0S4QWW7"/>
<feature type="domain" description="IraD/Gp25-like" evidence="1">
    <location>
        <begin position="35"/>
        <end position="122"/>
    </location>
</feature>
<organism evidence="2 3">
    <name type="scientific">Parafrankia irregularis</name>
    <dbReference type="NCBI Taxonomy" id="795642"/>
    <lineage>
        <taxon>Bacteria</taxon>
        <taxon>Bacillati</taxon>
        <taxon>Actinomycetota</taxon>
        <taxon>Actinomycetes</taxon>
        <taxon>Frankiales</taxon>
        <taxon>Frankiaceae</taxon>
        <taxon>Parafrankia</taxon>
    </lineage>
</organism>
<keyword evidence="3" id="KW-1185">Reference proteome</keyword>
<evidence type="ECO:0000259" key="1">
    <source>
        <dbReference type="Pfam" id="PF04965"/>
    </source>
</evidence>
<dbReference type="InterPro" id="IPR007048">
    <property type="entry name" value="IraD/Gp25-like"/>
</dbReference>
<name>A0A0S4QWW7_9ACTN</name>
<reference evidence="3" key="1">
    <citation type="submission" date="2015-11" db="EMBL/GenBank/DDBJ databases">
        <authorList>
            <person name="Varghese N."/>
        </authorList>
    </citation>
    <scope>NUCLEOTIDE SEQUENCE [LARGE SCALE GENOMIC DNA]</scope>
    <source>
        <strain evidence="3">DSM 45899</strain>
    </source>
</reference>
<evidence type="ECO:0000313" key="3">
    <source>
        <dbReference type="Proteomes" id="UP000198802"/>
    </source>
</evidence>
<dbReference type="SUPFAM" id="SSF160719">
    <property type="entry name" value="gpW/gp25-like"/>
    <property type="match status" value="1"/>
</dbReference>
<evidence type="ECO:0000313" key="2">
    <source>
        <dbReference type="EMBL" id="CUU59582.1"/>
    </source>
</evidence>
<protein>
    <recommendedName>
        <fullName evidence="1">IraD/Gp25-like domain-containing protein</fullName>
    </recommendedName>
</protein>
<accession>A0A0S4QWW7</accession>
<dbReference type="Pfam" id="PF04965">
    <property type="entry name" value="GPW_gp25"/>
    <property type="match status" value="1"/>
</dbReference>
<proteinExistence type="predicted"/>
<dbReference type="EMBL" id="FAOZ01000029">
    <property type="protein sequence ID" value="CUU59582.1"/>
    <property type="molecule type" value="Genomic_DNA"/>
</dbReference>
<dbReference type="Gene3D" id="3.10.450.40">
    <property type="match status" value="1"/>
</dbReference>
<sequence length="144" mass="15750">MTVQPVGPAAGGFLGAGWRWPVAVDAAGAFAMTTGAAEVEQAMYLILSTTPGERPMRPEFGCPLADHVFAPADANTAGLIAYEVQRSLTRWEPRVEVLEVVVTPDVAASTLWIDIAYRIRDDYDRRNLVVPFYVIPDDETEALR</sequence>